<gene>
    <name evidence="2" type="ORF">G7Y31_11450</name>
</gene>
<proteinExistence type="predicted"/>
<dbReference type="AlphaFoldDB" id="A0A7T0KEF4"/>
<feature type="transmembrane region" description="Helical" evidence="1">
    <location>
        <begin position="12"/>
        <end position="29"/>
    </location>
</feature>
<dbReference type="KEGG" id="cliz:G7Y31_11450"/>
<feature type="transmembrane region" description="Helical" evidence="1">
    <location>
        <begin position="35"/>
        <end position="54"/>
    </location>
</feature>
<dbReference type="RefSeq" id="WP_165009917.1">
    <property type="nucleotide sequence ID" value="NZ_CP064954.1"/>
</dbReference>
<name>A0A7T0KEF4_9CORY</name>
<evidence type="ECO:0000313" key="2">
    <source>
        <dbReference type="EMBL" id="QPK79087.1"/>
    </source>
</evidence>
<keyword evidence="3" id="KW-1185">Reference proteome</keyword>
<dbReference type="EMBL" id="CP064954">
    <property type="protein sequence ID" value="QPK79087.1"/>
    <property type="molecule type" value="Genomic_DNA"/>
</dbReference>
<dbReference type="Proteomes" id="UP000594681">
    <property type="component" value="Chromosome"/>
</dbReference>
<protein>
    <submittedName>
        <fullName evidence="2">Uncharacterized protein</fullName>
    </submittedName>
</protein>
<sequence length="56" mass="6038">MAKKKQMNIHPNALTVGIIGAIIAIWLAGRHQTVIAGEVFFAVAIMAALAVNRIQR</sequence>
<evidence type="ECO:0000313" key="3">
    <source>
        <dbReference type="Proteomes" id="UP000594681"/>
    </source>
</evidence>
<evidence type="ECO:0000256" key="1">
    <source>
        <dbReference type="SAM" id="Phobius"/>
    </source>
</evidence>
<accession>A0A7T0KEF4</accession>
<reference evidence="2 3" key="1">
    <citation type="submission" date="2020-11" db="EMBL/GenBank/DDBJ databases">
        <title>Corynebacterium sp. ZJ-599.</title>
        <authorList>
            <person name="Zhou J."/>
        </authorList>
    </citation>
    <scope>NUCLEOTIDE SEQUENCE [LARGE SCALE GENOMIC DNA]</scope>
    <source>
        <strain evidence="2 3">ZJ-599</strain>
    </source>
</reference>
<keyword evidence="1" id="KW-0472">Membrane</keyword>
<organism evidence="2 3">
    <name type="scientific">Corynebacterium lizhenjunii</name>
    <dbReference type="NCBI Taxonomy" id="2709394"/>
    <lineage>
        <taxon>Bacteria</taxon>
        <taxon>Bacillati</taxon>
        <taxon>Actinomycetota</taxon>
        <taxon>Actinomycetes</taxon>
        <taxon>Mycobacteriales</taxon>
        <taxon>Corynebacteriaceae</taxon>
        <taxon>Corynebacterium</taxon>
    </lineage>
</organism>
<keyword evidence="1" id="KW-1133">Transmembrane helix</keyword>
<keyword evidence="1" id="KW-0812">Transmembrane</keyword>